<evidence type="ECO:0000313" key="4">
    <source>
        <dbReference type="Proteomes" id="UP000053240"/>
    </source>
</evidence>
<sequence>MRKVTLFTILLALYFFDTLQQTTAMKTEQQNLTSTTPTPESNTITQESGAVSSKPQKGQGKEPNKRNALLKKRLDSLASKLGTKLVGVILALLLLDLISAMPGVREVRQATESPPKEAGGDGESNPLISITSLLNPSQFAQLLLAALTKPGNLMNAS</sequence>
<name>A0A194QWH7_PAPMA</name>
<feature type="signal peptide" evidence="2">
    <location>
        <begin position="1"/>
        <end position="24"/>
    </location>
</feature>
<feature type="compositionally biased region" description="Basic and acidic residues" evidence="1">
    <location>
        <begin position="108"/>
        <end position="119"/>
    </location>
</feature>
<keyword evidence="2" id="KW-0732">Signal</keyword>
<accession>A0A194QWH7</accession>
<dbReference type="Proteomes" id="UP000053240">
    <property type="component" value="Unassembled WGS sequence"/>
</dbReference>
<protein>
    <submittedName>
        <fullName evidence="3">Uncharacterized protein</fullName>
    </submittedName>
</protein>
<dbReference type="InParanoid" id="A0A194QWH7"/>
<organism evidence="3 4">
    <name type="scientific">Papilio machaon</name>
    <name type="common">Old World swallowtail butterfly</name>
    <dbReference type="NCBI Taxonomy" id="76193"/>
    <lineage>
        <taxon>Eukaryota</taxon>
        <taxon>Metazoa</taxon>
        <taxon>Ecdysozoa</taxon>
        <taxon>Arthropoda</taxon>
        <taxon>Hexapoda</taxon>
        <taxon>Insecta</taxon>
        <taxon>Pterygota</taxon>
        <taxon>Neoptera</taxon>
        <taxon>Endopterygota</taxon>
        <taxon>Lepidoptera</taxon>
        <taxon>Glossata</taxon>
        <taxon>Ditrysia</taxon>
        <taxon>Papilionoidea</taxon>
        <taxon>Papilionidae</taxon>
        <taxon>Papilioninae</taxon>
        <taxon>Papilio</taxon>
    </lineage>
</organism>
<feature type="compositionally biased region" description="Polar residues" evidence="1">
    <location>
        <begin position="28"/>
        <end position="56"/>
    </location>
</feature>
<evidence type="ECO:0000256" key="1">
    <source>
        <dbReference type="SAM" id="MobiDB-lite"/>
    </source>
</evidence>
<evidence type="ECO:0000256" key="2">
    <source>
        <dbReference type="SAM" id="SignalP"/>
    </source>
</evidence>
<feature type="chain" id="PRO_5008264694" evidence="2">
    <location>
        <begin position="25"/>
        <end position="157"/>
    </location>
</feature>
<gene>
    <name evidence="3" type="ORF">RR48_13293</name>
</gene>
<evidence type="ECO:0000313" key="3">
    <source>
        <dbReference type="EMBL" id="KPJ09659.1"/>
    </source>
</evidence>
<feature type="region of interest" description="Disordered" evidence="1">
    <location>
        <begin position="108"/>
        <end position="127"/>
    </location>
</feature>
<proteinExistence type="predicted"/>
<dbReference type="EMBL" id="KQ461073">
    <property type="protein sequence ID" value="KPJ09659.1"/>
    <property type="molecule type" value="Genomic_DNA"/>
</dbReference>
<dbReference type="AlphaFoldDB" id="A0A194QWH7"/>
<reference evidence="3 4" key="1">
    <citation type="journal article" date="2015" name="Nat. Commun.">
        <title>Outbred genome sequencing and CRISPR/Cas9 gene editing in butterflies.</title>
        <authorList>
            <person name="Li X."/>
            <person name="Fan D."/>
            <person name="Zhang W."/>
            <person name="Liu G."/>
            <person name="Zhang L."/>
            <person name="Zhao L."/>
            <person name="Fang X."/>
            <person name="Chen L."/>
            <person name="Dong Y."/>
            <person name="Chen Y."/>
            <person name="Ding Y."/>
            <person name="Zhao R."/>
            <person name="Feng M."/>
            <person name="Zhu Y."/>
            <person name="Feng Y."/>
            <person name="Jiang X."/>
            <person name="Zhu D."/>
            <person name="Xiang H."/>
            <person name="Feng X."/>
            <person name="Li S."/>
            <person name="Wang J."/>
            <person name="Zhang G."/>
            <person name="Kronforst M.R."/>
            <person name="Wang W."/>
        </authorList>
    </citation>
    <scope>NUCLEOTIDE SEQUENCE [LARGE SCALE GENOMIC DNA]</scope>
    <source>
        <strain evidence="3">Ya'a_city_454_Pm</strain>
        <tissue evidence="3">Whole body</tissue>
    </source>
</reference>
<feature type="region of interest" description="Disordered" evidence="1">
    <location>
        <begin position="28"/>
        <end position="67"/>
    </location>
</feature>
<keyword evidence="4" id="KW-1185">Reference proteome</keyword>